<dbReference type="Pfam" id="PF14322">
    <property type="entry name" value="SusD-like_3"/>
    <property type="match status" value="1"/>
</dbReference>
<dbReference type="AlphaFoldDB" id="A0A413EVD3"/>
<keyword evidence="4" id="KW-0472">Membrane</keyword>
<dbReference type="SUPFAM" id="SSF48452">
    <property type="entry name" value="TPR-like"/>
    <property type="match status" value="1"/>
</dbReference>
<evidence type="ECO:0000256" key="1">
    <source>
        <dbReference type="ARBA" id="ARBA00004442"/>
    </source>
</evidence>
<dbReference type="RefSeq" id="WP_099147575.1">
    <property type="nucleotide sequence ID" value="NZ_CAKJZM010000002.1"/>
</dbReference>
<name>A0A413EVD3_BACOV</name>
<feature type="domain" description="SusD-like N-terminal" evidence="7">
    <location>
        <begin position="23"/>
        <end position="229"/>
    </location>
</feature>
<proteinExistence type="inferred from homology"/>
<dbReference type="CDD" id="cd08977">
    <property type="entry name" value="SusD"/>
    <property type="match status" value="1"/>
</dbReference>
<sequence>MELYKYILGGALCLGSLFSSCSDWLEVEPVDTRTTNYYYKTPKEMEQALMGIYNGLLPVSEYSLLMSELRSDNVWCGEYTGAQRDYLAISTYDPNLAITSTISGAWEELYRIVYRTNVFLSKVDGVTFIIEGTKEQMIGEARFLRALAYFDLVRYFGRIPLTLSPLTITEAMSVPQSEAHEIYEKAIIPDLEYAITSLNDAPTDYLGKATSTGRATLQAAQSLLGKVYLTMAGYPLYDESKKELAKDLFEKVIDYADAKKKFWAKNADEWKRIWISDNDNKYHIFEIQYIAAKDYGNPMAGICTPKLPSQYTAVQLAGWSMGCADGLKELLGEEKDAEGHYLDVRCLATIDTTKFVNKDNPNQITRYSGDDFFIKFMEHKIKRQELGYSDIDGQIIDRTYFPINYPLIRLEDVMLMYAEIVGPTDRGIDMVDRIRTRAGLSELSDAEKVPDKFQKCIEKERRKELAFEGIRWHDLVRHNNLQAVKDKFMHYATDSEGNITRPLVAQYADRVKEGTYLYPIPDTQMKVKEGLYEQNEAYK</sequence>
<organism evidence="8 9">
    <name type="scientific">Bacteroides ovatus</name>
    <dbReference type="NCBI Taxonomy" id="28116"/>
    <lineage>
        <taxon>Bacteria</taxon>
        <taxon>Pseudomonadati</taxon>
        <taxon>Bacteroidota</taxon>
        <taxon>Bacteroidia</taxon>
        <taxon>Bacteroidales</taxon>
        <taxon>Bacteroidaceae</taxon>
        <taxon>Bacteroides</taxon>
    </lineage>
</organism>
<evidence type="ECO:0000256" key="4">
    <source>
        <dbReference type="ARBA" id="ARBA00023136"/>
    </source>
</evidence>
<evidence type="ECO:0000259" key="6">
    <source>
        <dbReference type="Pfam" id="PF07980"/>
    </source>
</evidence>
<dbReference type="InterPro" id="IPR033985">
    <property type="entry name" value="SusD-like_N"/>
</dbReference>
<feature type="domain" description="RagB/SusD" evidence="6">
    <location>
        <begin position="393"/>
        <end position="538"/>
    </location>
</feature>
<comment type="caution">
    <text evidence="8">The sequence shown here is derived from an EMBL/GenBank/DDBJ whole genome shotgun (WGS) entry which is preliminary data.</text>
</comment>
<evidence type="ECO:0000259" key="7">
    <source>
        <dbReference type="Pfam" id="PF14322"/>
    </source>
</evidence>
<dbReference type="Proteomes" id="UP000286031">
    <property type="component" value="Unassembled WGS sequence"/>
</dbReference>
<dbReference type="EMBL" id="QSBI01000005">
    <property type="protein sequence ID" value="RGX11734.1"/>
    <property type="molecule type" value="Genomic_DNA"/>
</dbReference>
<dbReference type="InterPro" id="IPR011990">
    <property type="entry name" value="TPR-like_helical_dom_sf"/>
</dbReference>
<dbReference type="Gene3D" id="1.25.40.390">
    <property type="match status" value="1"/>
</dbReference>
<dbReference type="Pfam" id="PF07980">
    <property type="entry name" value="SusD_RagB"/>
    <property type="match status" value="1"/>
</dbReference>
<comment type="similarity">
    <text evidence="2">Belongs to the SusD family.</text>
</comment>
<gene>
    <name evidence="8" type="ORF">DWV35_06440</name>
</gene>
<evidence type="ECO:0000313" key="9">
    <source>
        <dbReference type="Proteomes" id="UP000286031"/>
    </source>
</evidence>
<protein>
    <submittedName>
        <fullName evidence="8">RagB/SusD family nutrient uptake outer membrane protein</fullName>
    </submittedName>
</protein>
<dbReference type="PROSITE" id="PS51257">
    <property type="entry name" value="PROKAR_LIPOPROTEIN"/>
    <property type="match status" value="1"/>
</dbReference>
<comment type="subcellular location">
    <subcellularLocation>
        <location evidence="1">Cell outer membrane</location>
    </subcellularLocation>
</comment>
<reference evidence="8 9" key="1">
    <citation type="submission" date="2018-08" db="EMBL/GenBank/DDBJ databases">
        <title>A genome reference for cultivated species of the human gut microbiota.</title>
        <authorList>
            <person name="Zou Y."/>
            <person name="Xue W."/>
            <person name="Luo G."/>
        </authorList>
    </citation>
    <scope>NUCLEOTIDE SEQUENCE [LARGE SCALE GENOMIC DNA]</scope>
    <source>
        <strain evidence="8 9">AF04-46</strain>
    </source>
</reference>
<evidence type="ECO:0000313" key="8">
    <source>
        <dbReference type="EMBL" id="RGX11734.1"/>
    </source>
</evidence>
<dbReference type="InterPro" id="IPR012944">
    <property type="entry name" value="SusD_RagB_dom"/>
</dbReference>
<evidence type="ECO:0000256" key="3">
    <source>
        <dbReference type="ARBA" id="ARBA00022729"/>
    </source>
</evidence>
<dbReference type="GO" id="GO:0009279">
    <property type="term" value="C:cell outer membrane"/>
    <property type="evidence" value="ECO:0007669"/>
    <property type="project" value="UniProtKB-SubCell"/>
</dbReference>
<keyword evidence="5" id="KW-0998">Cell outer membrane</keyword>
<accession>A0A413EVD3</accession>
<keyword evidence="3" id="KW-0732">Signal</keyword>
<evidence type="ECO:0000256" key="2">
    <source>
        <dbReference type="ARBA" id="ARBA00006275"/>
    </source>
</evidence>
<evidence type="ECO:0000256" key="5">
    <source>
        <dbReference type="ARBA" id="ARBA00023237"/>
    </source>
</evidence>